<dbReference type="PANTHER" id="PTHR43236:SF1">
    <property type="entry name" value="BLL7220 PROTEIN"/>
    <property type="match status" value="1"/>
</dbReference>
<keyword evidence="4" id="KW-1185">Reference proteome</keyword>
<dbReference type="SMART" id="SM00530">
    <property type="entry name" value="HTH_XRE"/>
    <property type="match status" value="1"/>
</dbReference>
<dbReference type="PANTHER" id="PTHR43236">
    <property type="entry name" value="ANTITOXIN HIGA1"/>
    <property type="match status" value="1"/>
</dbReference>
<reference evidence="4" key="1">
    <citation type="submission" date="2017-02" db="EMBL/GenBank/DDBJ databases">
        <authorList>
            <person name="Varghese N."/>
            <person name="Submissions S."/>
        </authorList>
    </citation>
    <scope>NUCLEOTIDE SEQUENCE [LARGE SCALE GENOMIC DNA]</scope>
    <source>
        <strain evidence="4">ATCC BAA-34</strain>
    </source>
</reference>
<dbReference type="RefSeq" id="WP_078788927.1">
    <property type="nucleotide sequence ID" value="NZ_FUWR01000001.1"/>
</dbReference>
<dbReference type="InterPro" id="IPR010359">
    <property type="entry name" value="IrrE_HExxH"/>
</dbReference>
<organism evidence="3 4">
    <name type="scientific">Trichlorobacter thiogenes</name>
    <dbReference type="NCBI Taxonomy" id="115783"/>
    <lineage>
        <taxon>Bacteria</taxon>
        <taxon>Pseudomonadati</taxon>
        <taxon>Thermodesulfobacteriota</taxon>
        <taxon>Desulfuromonadia</taxon>
        <taxon>Geobacterales</taxon>
        <taxon>Geobacteraceae</taxon>
        <taxon>Trichlorobacter</taxon>
    </lineage>
</organism>
<dbReference type="InterPro" id="IPR010982">
    <property type="entry name" value="Lambda_DNA-bd_dom_sf"/>
</dbReference>
<protein>
    <submittedName>
        <fullName evidence="3">Helix-turn-helix domain-containing protein</fullName>
    </submittedName>
</protein>
<dbReference type="Gene3D" id="1.10.260.40">
    <property type="entry name" value="lambda repressor-like DNA-binding domains"/>
    <property type="match status" value="1"/>
</dbReference>
<dbReference type="PROSITE" id="PS50943">
    <property type="entry name" value="HTH_CROC1"/>
    <property type="match status" value="1"/>
</dbReference>
<name>A0A1T4KQG1_9BACT</name>
<accession>A0A1T4KQG1</accession>
<evidence type="ECO:0000313" key="3">
    <source>
        <dbReference type="EMBL" id="SJZ44654.1"/>
    </source>
</evidence>
<dbReference type="GO" id="GO:0003677">
    <property type="term" value="F:DNA binding"/>
    <property type="evidence" value="ECO:0007669"/>
    <property type="project" value="InterPro"/>
</dbReference>
<evidence type="ECO:0000259" key="2">
    <source>
        <dbReference type="PROSITE" id="PS50943"/>
    </source>
</evidence>
<dbReference type="EMBL" id="FUWR01000001">
    <property type="protein sequence ID" value="SJZ44654.1"/>
    <property type="molecule type" value="Genomic_DNA"/>
</dbReference>
<dbReference type="Pfam" id="PF13560">
    <property type="entry name" value="HTH_31"/>
    <property type="match status" value="1"/>
</dbReference>
<dbReference type="OrthoDB" id="9794834at2"/>
<dbReference type="STRING" id="115783.SAMN02745119_00647"/>
<dbReference type="Proteomes" id="UP000190102">
    <property type="component" value="Unassembled WGS sequence"/>
</dbReference>
<dbReference type="SUPFAM" id="SSF47413">
    <property type="entry name" value="lambda repressor-like DNA-binding domains"/>
    <property type="match status" value="1"/>
</dbReference>
<comment type="similarity">
    <text evidence="1">Belongs to the short-chain fatty acyl-CoA assimilation regulator (ScfR) family.</text>
</comment>
<evidence type="ECO:0000256" key="1">
    <source>
        <dbReference type="ARBA" id="ARBA00007227"/>
    </source>
</evidence>
<gene>
    <name evidence="3" type="ORF">SAMN02745119_00647</name>
</gene>
<dbReference type="Gene3D" id="1.10.10.2910">
    <property type="match status" value="1"/>
</dbReference>
<proteinExistence type="inferred from homology"/>
<dbReference type="InterPro" id="IPR001387">
    <property type="entry name" value="Cro/C1-type_HTH"/>
</dbReference>
<dbReference type="AlphaFoldDB" id="A0A1T4KQG1"/>
<feature type="domain" description="HTH cro/C1-type" evidence="2">
    <location>
        <begin position="10"/>
        <end position="65"/>
    </location>
</feature>
<dbReference type="Pfam" id="PF06114">
    <property type="entry name" value="Peptidase_M78"/>
    <property type="match status" value="1"/>
</dbReference>
<sequence length="378" mass="42802">MSRMELAERLRKAREVVGLSIGEAATRLGFSNYQTLSNIEKGEREVKASELALFAKTYFCNLNNLLMGEEVPQPAVHFLWRRAPSERKAEIEASIKHRFEEYHLLEKLLGLTDEGTGLAIAVSPADIRNYYQVDALAAKVSNLLNMGSRPALSLQKIMEQVLRTKILFVELSEFGSAASTVHPEFGAAIVVNSEEAPWRINFTLAHELFHIITWNTFNPADLEQDDVLFKDIEKKAERFASTLLLPESAVREELNARIKEQKLSFSDIVDVAREFGVSTQALLYRMANMRLIEWEKANDLAKNDELLMIDRRIRSDATNEAPSSERFSLLAVKCLRKGLISRGKFSELLEIDRADIDEFLEYRGLSEAEGESIEIMAS</sequence>
<evidence type="ECO:0000313" key="4">
    <source>
        <dbReference type="Proteomes" id="UP000190102"/>
    </source>
</evidence>
<dbReference type="CDD" id="cd00093">
    <property type="entry name" value="HTH_XRE"/>
    <property type="match status" value="1"/>
</dbReference>
<dbReference type="InterPro" id="IPR052345">
    <property type="entry name" value="Rad_response_metalloprotease"/>
</dbReference>